<dbReference type="RefSeq" id="WP_188500880.1">
    <property type="nucleotide sequence ID" value="NZ_BMFP01000002.1"/>
</dbReference>
<protein>
    <submittedName>
        <fullName evidence="5">Methyltransferase</fullName>
    </submittedName>
</protein>
<comment type="similarity">
    <text evidence="1">Belongs to the methyltransferase superfamily.</text>
</comment>
<dbReference type="Proteomes" id="UP000634043">
    <property type="component" value="Unassembled WGS sequence"/>
</dbReference>
<evidence type="ECO:0000256" key="1">
    <source>
        <dbReference type="ARBA" id="ARBA00008361"/>
    </source>
</evidence>
<evidence type="ECO:0000313" key="6">
    <source>
        <dbReference type="Proteomes" id="UP000634043"/>
    </source>
</evidence>
<dbReference type="InterPro" id="IPR029063">
    <property type="entry name" value="SAM-dependent_MTases_sf"/>
</dbReference>
<dbReference type="CDD" id="cd02440">
    <property type="entry name" value="AdoMet_MTases"/>
    <property type="match status" value="1"/>
</dbReference>
<dbReference type="Pfam" id="PF08241">
    <property type="entry name" value="Methyltransf_11"/>
    <property type="match status" value="1"/>
</dbReference>
<feature type="domain" description="Methyltransferase type 11" evidence="4">
    <location>
        <begin position="39"/>
        <end position="127"/>
    </location>
</feature>
<keyword evidence="3" id="KW-0808">Transferase</keyword>
<dbReference type="Gene3D" id="3.40.50.150">
    <property type="entry name" value="Vaccinia Virus protein VP39"/>
    <property type="match status" value="1"/>
</dbReference>
<evidence type="ECO:0000259" key="4">
    <source>
        <dbReference type="Pfam" id="PF08241"/>
    </source>
</evidence>
<keyword evidence="2 5" id="KW-0489">Methyltransferase</keyword>
<dbReference type="GO" id="GO:0032259">
    <property type="term" value="P:methylation"/>
    <property type="evidence" value="ECO:0007669"/>
    <property type="project" value="UniProtKB-KW"/>
</dbReference>
<evidence type="ECO:0000256" key="2">
    <source>
        <dbReference type="ARBA" id="ARBA00022603"/>
    </source>
</evidence>
<accession>A0ABQ1W3Z8</accession>
<dbReference type="PANTHER" id="PTHR44942:SF4">
    <property type="entry name" value="METHYLTRANSFERASE TYPE 11 DOMAIN-CONTAINING PROTEIN"/>
    <property type="match status" value="1"/>
</dbReference>
<dbReference type="GO" id="GO:0008168">
    <property type="term" value="F:methyltransferase activity"/>
    <property type="evidence" value="ECO:0007669"/>
    <property type="project" value="UniProtKB-KW"/>
</dbReference>
<dbReference type="SUPFAM" id="SSF53335">
    <property type="entry name" value="S-adenosyl-L-methionine-dependent methyltransferases"/>
    <property type="match status" value="1"/>
</dbReference>
<dbReference type="InterPro" id="IPR013216">
    <property type="entry name" value="Methyltransf_11"/>
</dbReference>
<sequence length="249" mass="28293">MKDNFSGHAADYARYRPAYPQELMAHLAGIAPARQLAWDCATGNGQVASMLAPLFNQVVATDISENQLKNAVQLPNISYKVEQAENSSLTDQSVDLIVVAQAVHWFDFERFYQEVRRVLKPNGIIAIIGYGLLKTHPALDQVIGHLYSEVLDGYWDPERNYLDEGYRTIPFPFQEVEVPPFSSSYTWTPDDLIGYLNTWSAVKHYEKQQGHNPVQLVEKQLREAFDRETATVNFNILTRIGKLPNSQTF</sequence>
<comment type="caution">
    <text evidence="5">The sequence shown here is derived from an EMBL/GenBank/DDBJ whole genome shotgun (WGS) entry which is preliminary data.</text>
</comment>
<dbReference type="InterPro" id="IPR051052">
    <property type="entry name" value="Diverse_substrate_MTase"/>
</dbReference>
<dbReference type="PANTHER" id="PTHR44942">
    <property type="entry name" value="METHYLTRANSF_11 DOMAIN-CONTAINING PROTEIN"/>
    <property type="match status" value="1"/>
</dbReference>
<organism evidence="5 6">
    <name type="scientific">Pontibacter amylolyticus</name>
    <dbReference type="NCBI Taxonomy" id="1424080"/>
    <lineage>
        <taxon>Bacteria</taxon>
        <taxon>Pseudomonadati</taxon>
        <taxon>Bacteroidota</taxon>
        <taxon>Cytophagia</taxon>
        <taxon>Cytophagales</taxon>
        <taxon>Hymenobacteraceae</taxon>
        <taxon>Pontibacter</taxon>
    </lineage>
</organism>
<keyword evidence="6" id="KW-1185">Reference proteome</keyword>
<dbReference type="EMBL" id="BMFP01000002">
    <property type="protein sequence ID" value="GGG11327.1"/>
    <property type="molecule type" value="Genomic_DNA"/>
</dbReference>
<evidence type="ECO:0000313" key="5">
    <source>
        <dbReference type="EMBL" id="GGG11327.1"/>
    </source>
</evidence>
<evidence type="ECO:0000256" key="3">
    <source>
        <dbReference type="ARBA" id="ARBA00022679"/>
    </source>
</evidence>
<proteinExistence type="inferred from homology"/>
<gene>
    <name evidence="5" type="ORF">GCM10011323_14830</name>
</gene>
<reference evidence="6" key="1">
    <citation type="journal article" date="2019" name="Int. J. Syst. Evol. Microbiol.">
        <title>The Global Catalogue of Microorganisms (GCM) 10K type strain sequencing project: providing services to taxonomists for standard genome sequencing and annotation.</title>
        <authorList>
            <consortium name="The Broad Institute Genomics Platform"/>
            <consortium name="The Broad Institute Genome Sequencing Center for Infectious Disease"/>
            <person name="Wu L."/>
            <person name="Ma J."/>
        </authorList>
    </citation>
    <scope>NUCLEOTIDE SEQUENCE [LARGE SCALE GENOMIC DNA]</scope>
    <source>
        <strain evidence="6">CGMCC 1.12749</strain>
    </source>
</reference>
<name>A0ABQ1W3Z8_9BACT</name>